<dbReference type="InterPro" id="IPR000490">
    <property type="entry name" value="Glyco_hydro_17"/>
</dbReference>
<dbReference type="SUPFAM" id="SSF51445">
    <property type="entry name" value="(Trans)glycosidases"/>
    <property type="match status" value="1"/>
</dbReference>
<evidence type="ECO:0000259" key="16">
    <source>
        <dbReference type="SMART" id="SM00768"/>
    </source>
</evidence>
<dbReference type="GO" id="GO:0042973">
    <property type="term" value="F:glucan endo-1,3-beta-D-glucosidase activity"/>
    <property type="evidence" value="ECO:0007669"/>
    <property type="project" value="UniProtKB-EC"/>
</dbReference>
<keyword evidence="5" id="KW-1003">Cell membrane</keyword>
<keyword evidence="7 15" id="KW-0732">Signal</keyword>
<dbReference type="FunFam" id="1.20.58.1040:FF:000001">
    <property type="entry name" value="Glucan endo-1,3-beta-glucosidase 4"/>
    <property type="match status" value="1"/>
</dbReference>
<dbReference type="Pfam" id="PF07983">
    <property type="entry name" value="X8"/>
    <property type="match status" value="1"/>
</dbReference>
<evidence type="ECO:0000313" key="17">
    <source>
        <dbReference type="EMBL" id="KAJ4750838.1"/>
    </source>
</evidence>
<evidence type="ECO:0000256" key="15">
    <source>
        <dbReference type="SAM" id="SignalP"/>
    </source>
</evidence>
<evidence type="ECO:0000313" key="18">
    <source>
        <dbReference type="Proteomes" id="UP001140206"/>
    </source>
</evidence>
<keyword evidence="18" id="KW-1185">Reference proteome</keyword>
<evidence type="ECO:0000256" key="8">
    <source>
        <dbReference type="ARBA" id="ARBA00022801"/>
    </source>
</evidence>
<proteinExistence type="inferred from homology"/>
<dbReference type="EMBL" id="JAMFTS010000005">
    <property type="protein sequence ID" value="KAJ4750838.1"/>
    <property type="molecule type" value="Genomic_DNA"/>
</dbReference>
<dbReference type="GO" id="GO:0009506">
    <property type="term" value="C:plasmodesma"/>
    <property type="evidence" value="ECO:0007669"/>
    <property type="project" value="UniProtKB-ARBA"/>
</dbReference>
<comment type="catalytic activity">
    <reaction evidence="1">
        <text>Hydrolysis of (1-&gt;3)-beta-D-glucosidic linkages in (1-&gt;3)-beta-D-glucans.</text>
        <dbReference type="EC" id="3.2.1.39"/>
    </reaction>
</comment>
<sequence length="500" mass="53047">MAALLFLLLLSISAVHADEGPYIGVNIGTALSAMPSATQVVALLKSQNIHHVRLYDADASLLAALANTGIRVVVSVPNEQLLAIGSSNATAAAWVARNVAAHFPTVNISAIAVGSEVLTSMPNAAPLLLPAMRFLQSALVASNLDKFVKVSTPHSSSIILDSFPPSQAFFNRSLDPILSPLLRFLQSTSSPLFLNVYPYYDYMQSNGVIPLDYALFRALPPNKEAVDANTLLHYTNVFDAVVDAAYFAMEYLNVTHVPVVVLESGWPHKGDPSTEPDATTDNADTYNSNLIRHVINSTGTPKHPGIAVPTYIYELYDEDQRPGALSEKSWGLFDSTGLPAYTLHLSGSGLLLANDTTNQTFCVAREGADPKLLQAALDWACGPGKVDCSVLMQGQACSEPDDVESHASYAFNAYYHGMGMGSGTCYFSGVAAITTTDPSHDTCLFAGSGGKNGTSLLNNTSLAPSANSTADQSGSTRTAIFAPSFLKLLVLLMPAALQLL</sequence>
<dbReference type="SMART" id="SM00768">
    <property type="entry name" value="X8"/>
    <property type="match status" value="1"/>
</dbReference>
<dbReference type="GO" id="GO:0005886">
    <property type="term" value="C:plasma membrane"/>
    <property type="evidence" value="ECO:0007669"/>
    <property type="project" value="UniProtKB-SubCell"/>
</dbReference>
<evidence type="ECO:0000256" key="4">
    <source>
        <dbReference type="ARBA" id="ARBA00012780"/>
    </source>
</evidence>
<evidence type="ECO:0000256" key="6">
    <source>
        <dbReference type="ARBA" id="ARBA00022622"/>
    </source>
</evidence>
<evidence type="ECO:0000256" key="10">
    <source>
        <dbReference type="ARBA" id="ARBA00023136"/>
    </source>
</evidence>
<feature type="chain" id="PRO_5043619678" description="glucan endo-1,3-beta-D-glucosidase" evidence="15">
    <location>
        <begin position="18"/>
        <end position="500"/>
    </location>
</feature>
<dbReference type="AlphaFoldDB" id="A0AAV8C5S5"/>
<dbReference type="Pfam" id="PF00332">
    <property type="entry name" value="Glyco_hydro_17"/>
    <property type="match status" value="1"/>
</dbReference>
<evidence type="ECO:0000256" key="7">
    <source>
        <dbReference type="ARBA" id="ARBA00022729"/>
    </source>
</evidence>
<dbReference type="Gene3D" id="3.20.20.80">
    <property type="entry name" value="Glycosidases"/>
    <property type="match status" value="1"/>
</dbReference>
<evidence type="ECO:0000256" key="13">
    <source>
        <dbReference type="ARBA" id="ARBA00023295"/>
    </source>
</evidence>
<keyword evidence="9" id="KW-0611">Plant defense</keyword>
<evidence type="ECO:0000256" key="5">
    <source>
        <dbReference type="ARBA" id="ARBA00022475"/>
    </source>
</evidence>
<keyword evidence="8" id="KW-0378">Hydrolase</keyword>
<dbReference type="GO" id="GO:0006952">
    <property type="term" value="P:defense response"/>
    <property type="evidence" value="ECO:0007669"/>
    <property type="project" value="UniProtKB-KW"/>
</dbReference>
<evidence type="ECO:0000256" key="14">
    <source>
        <dbReference type="RuleBase" id="RU004335"/>
    </source>
</evidence>
<dbReference type="InterPro" id="IPR017853">
    <property type="entry name" value="GH"/>
</dbReference>
<keyword evidence="12" id="KW-0325">Glycoprotein</keyword>
<dbReference type="GO" id="GO:0098552">
    <property type="term" value="C:side of membrane"/>
    <property type="evidence" value="ECO:0007669"/>
    <property type="project" value="UniProtKB-KW"/>
</dbReference>
<keyword evidence="11" id="KW-1015">Disulfide bond</keyword>
<keyword evidence="10" id="KW-0472">Membrane</keyword>
<keyword evidence="6" id="KW-0336">GPI-anchor</keyword>
<dbReference type="FunFam" id="3.20.20.80:FF:000002">
    <property type="entry name" value="Glucan endo-1,3-beta-glucosidase 3"/>
    <property type="match status" value="1"/>
</dbReference>
<comment type="subcellular location">
    <subcellularLocation>
        <location evidence="2">Cell membrane</location>
        <topology evidence="2">Lipid-anchor</topology>
        <topology evidence="2">GPI-anchor</topology>
    </subcellularLocation>
</comment>
<evidence type="ECO:0000256" key="9">
    <source>
        <dbReference type="ARBA" id="ARBA00022821"/>
    </source>
</evidence>
<dbReference type="InterPro" id="IPR012946">
    <property type="entry name" value="X8"/>
</dbReference>
<dbReference type="EC" id="3.2.1.39" evidence="4"/>
<feature type="domain" description="X8" evidence="16">
    <location>
        <begin position="360"/>
        <end position="445"/>
    </location>
</feature>
<dbReference type="InterPro" id="IPR044965">
    <property type="entry name" value="Glyco_hydro_17_plant"/>
</dbReference>
<name>A0AAV8C5S5_9POAL</name>
<evidence type="ECO:0000256" key="11">
    <source>
        <dbReference type="ARBA" id="ARBA00023157"/>
    </source>
</evidence>
<dbReference type="Gene3D" id="1.20.58.1040">
    <property type="match status" value="1"/>
</dbReference>
<comment type="caution">
    <text evidence="17">The sequence shown here is derived from an EMBL/GenBank/DDBJ whole genome shotgun (WGS) entry which is preliminary data.</text>
</comment>
<keyword evidence="13" id="KW-0326">Glycosidase</keyword>
<dbReference type="PANTHER" id="PTHR32227">
    <property type="entry name" value="GLUCAN ENDO-1,3-BETA-GLUCOSIDASE BG1-RELATED-RELATED"/>
    <property type="match status" value="1"/>
</dbReference>
<reference evidence="17" key="1">
    <citation type="submission" date="2022-08" db="EMBL/GenBank/DDBJ databases">
        <authorList>
            <person name="Marques A."/>
        </authorList>
    </citation>
    <scope>NUCLEOTIDE SEQUENCE</scope>
    <source>
        <strain evidence="17">RhyPub2mFocal</strain>
        <tissue evidence="17">Leaves</tissue>
    </source>
</reference>
<dbReference type="Proteomes" id="UP001140206">
    <property type="component" value="Chromosome 5"/>
</dbReference>
<keyword evidence="6" id="KW-0449">Lipoprotein</keyword>
<evidence type="ECO:0000256" key="2">
    <source>
        <dbReference type="ARBA" id="ARBA00004609"/>
    </source>
</evidence>
<accession>A0AAV8C5S5</accession>
<organism evidence="17 18">
    <name type="scientific">Rhynchospora pubera</name>
    <dbReference type="NCBI Taxonomy" id="906938"/>
    <lineage>
        <taxon>Eukaryota</taxon>
        <taxon>Viridiplantae</taxon>
        <taxon>Streptophyta</taxon>
        <taxon>Embryophyta</taxon>
        <taxon>Tracheophyta</taxon>
        <taxon>Spermatophyta</taxon>
        <taxon>Magnoliopsida</taxon>
        <taxon>Liliopsida</taxon>
        <taxon>Poales</taxon>
        <taxon>Cyperaceae</taxon>
        <taxon>Cyperoideae</taxon>
        <taxon>Rhynchosporeae</taxon>
        <taxon>Rhynchospora</taxon>
    </lineage>
</organism>
<dbReference type="GO" id="GO:0005975">
    <property type="term" value="P:carbohydrate metabolic process"/>
    <property type="evidence" value="ECO:0007669"/>
    <property type="project" value="InterPro"/>
</dbReference>
<feature type="signal peptide" evidence="15">
    <location>
        <begin position="1"/>
        <end position="17"/>
    </location>
</feature>
<gene>
    <name evidence="17" type="ORF">LUZ62_085243</name>
</gene>
<evidence type="ECO:0000256" key="12">
    <source>
        <dbReference type="ARBA" id="ARBA00023180"/>
    </source>
</evidence>
<evidence type="ECO:0000256" key="3">
    <source>
        <dbReference type="ARBA" id="ARBA00008773"/>
    </source>
</evidence>
<evidence type="ECO:0000256" key="1">
    <source>
        <dbReference type="ARBA" id="ARBA00000382"/>
    </source>
</evidence>
<protein>
    <recommendedName>
        <fullName evidence="4">glucan endo-1,3-beta-D-glucosidase</fullName>
        <ecNumber evidence="4">3.2.1.39</ecNumber>
    </recommendedName>
</protein>
<comment type="similarity">
    <text evidence="3 14">Belongs to the glycosyl hydrolase 17 family.</text>
</comment>